<evidence type="ECO:0000313" key="3">
    <source>
        <dbReference type="Proteomes" id="UP001055172"/>
    </source>
</evidence>
<name>A0AA37LUG8_9PEZI</name>
<dbReference type="AlphaFoldDB" id="A0AA37LUG8"/>
<dbReference type="Proteomes" id="UP001055172">
    <property type="component" value="Unassembled WGS sequence"/>
</dbReference>
<comment type="caution">
    <text evidence="2">The sequence shown here is derived from an EMBL/GenBank/DDBJ whole genome shotgun (WGS) entry which is preliminary data.</text>
</comment>
<dbReference type="EMBL" id="BPPX01000014">
    <property type="protein sequence ID" value="GJC84448.1"/>
    <property type="molecule type" value="Genomic_DNA"/>
</dbReference>
<feature type="region of interest" description="Disordered" evidence="1">
    <location>
        <begin position="1"/>
        <end position="78"/>
    </location>
</feature>
<accession>A0AA37LUG8</accession>
<protein>
    <submittedName>
        <fullName evidence="2">Uncharacterized protein</fullName>
    </submittedName>
</protein>
<feature type="compositionally biased region" description="Basic and acidic residues" evidence="1">
    <location>
        <begin position="1"/>
        <end position="12"/>
    </location>
</feature>
<keyword evidence="3" id="KW-1185">Reference proteome</keyword>
<evidence type="ECO:0000313" key="2">
    <source>
        <dbReference type="EMBL" id="GJC84448.1"/>
    </source>
</evidence>
<evidence type="ECO:0000256" key="1">
    <source>
        <dbReference type="SAM" id="MobiDB-lite"/>
    </source>
</evidence>
<gene>
    <name evidence="2" type="ORF">ColLi_07286</name>
</gene>
<feature type="compositionally biased region" description="Acidic residues" evidence="1">
    <location>
        <begin position="38"/>
        <end position="59"/>
    </location>
</feature>
<sequence length="111" mass="11582">MGSRPSRVESSKGEAGYGETCPTQSIRRPAAGRKEIDGDNDGGDDDEDDEDGGDSDGDGDSGLKTTTQVRRAATIEDRVGKVRVGRGPSKAMFEEGSAQVWSQSLTTMGGA</sequence>
<reference evidence="2 3" key="1">
    <citation type="submission" date="2021-07" db="EMBL/GenBank/DDBJ databases">
        <title>Genome data of Colletotrichum spaethianum.</title>
        <authorList>
            <person name="Utami Y.D."/>
            <person name="Hiruma K."/>
        </authorList>
    </citation>
    <scope>NUCLEOTIDE SEQUENCE [LARGE SCALE GENOMIC DNA]</scope>
    <source>
        <strain evidence="2 3">MAFF 242679</strain>
    </source>
</reference>
<proteinExistence type="predicted"/>
<organism evidence="2 3">
    <name type="scientific">Colletotrichum liriopes</name>
    <dbReference type="NCBI Taxonomy" id="708192"/>
    <lineage>
        <taxon>Eukaryota</taxon>
        <taxon>Fungi</taxon>
        <taxon>Dikarya</taxon>
        <taxon>Ascomycota</taxon>
        <taxon>Pezizomycotina</taxon>
        <taxon>Sordariomycetes</taxon>
        <taxon>Hypocreomycetidae</taxon>
        <taxon>Glomerellales</taxon>
        <taxon>Glomerellaceae</taxon>
        <taxon>Colletotrichum</taxon>
        <taxon>Colletotrichum spaethianum species complex</taxon>
    </lineage>
</organism>